<dbReference type="InterPro" id="IPR019734">
    <property type="entry name" value="TPR_rpt"/>
</dbReference>
<dbReference type="OrthoDB" id="228932at2"/>
<dbReference type="InParanoid" id="E8R5I1"/>
<dbReference type="eggNOG" id="COG0457">
    <property type="taxonomic scope" value="Bacteria"/>
</dbReference>
<feature type="repeat" description="TPR" evidence="1">
    <location>
        <begin position="110"/>
        <end position="143"/>
    </location>
</feature>
<protein>
    <submittedName>
        <fullName evidence="4">Tetratricopeptide TPR_1 repeat-containing protein</fullName>
    </submittedName>
</protein>
<name>E8R5I1_ISOPI</name>
<dbReference type="Proteomes" id="UP000008631">
    <property type="component" value="Chromosome"/>
</dbReference>
<evidence type="ECO:0000256" key="3">
    <source>
        <dbReference type="SAM" id="Phobius"/>
    </source>
</evidence>
<evidence type="ECO:0000256" key="1">
    <source>
        <dbReference type="PROSITE-ProRule" id="PRU00339"/>
    </source>
</evidence>
<dbReference type="KEGG" id="ipa:Isop_0125"/>
<feature type="transmembrane region" description="Helical" evidence="3">
    <location>
        <begin position="43"/>
        <end position="65"/>
    </location>
</feature>
<sequence length="448" mass="47969">MTAASHQPEPPAPSSERSESPRHDLAAQEASKSDPIPSTKGSLGINLMLAVVALALGGGGVWWVLGESGGDIGATRLRQIEQARRLLEAGRPDQALNQVADIRDDGPGAAEAMRIAGQALIALEDYGGARNALERSVILNPNQPQVFQLLAALALGASDAQRGADYLERAAQLDPNQPRTWRALGIVRHQLGESAASVDAYQKALALAPDDWAVRVNLIAGLLDLTRLDEASQALAQAEMLRPGDSMILGLRARLALAEGKLDEALTLADQCLQADPKNLDALSTRARLAIQHDDPHTAKALYQRLLEIDSENLGALQALAAAARAAGDAETARDAAQRHRDVTNRRRAMDDLVQQIAQNPDDPRPRHQLGLLAVEANQTTLAVDSFQAALMVDPKFEPAREQLRQLARRFPNQAPSGLLDRLGTNATPIIARPPATESETQPIPLDP</sequence>
<organism evidence="4 5">
    <name type="scientific">Isosphaera pallida (strain ATCC 43644 / DSM 9630 / IS1B)</name>
    <dbReference type="NCBI Taxonomy" id="575540"/>
    <lineage>
        <taxon>Bacteria</taxon>
        <taxon>Pseudomonadati</taxon>
        <taxon>Planctomycetota</taxon>
        <taxon>Planctomycetia</taxon>
        <taxon>Isosphaerales</taxon>
        <taxon>Isosphaeraceae</taxon>
        <taxon>Isosphaera</taxon>
    </lineage>
</organism>
<dbReference type="InterPro" id="IPR011990">
    <property type="entry name" value="TPR-like_helical_dom_sf"/>
</dbReference>
<gene>
    <name evidence="4" type="ordered locus">Isop_0125</name>
</gene>
<proteinExistence type="predicted"/>
<dbReference type="SMART" id="SM00028">
    <property type="entry name" value="TPR"/>
    <property type="match status" value="7"/>
</dbReference>
<keyword evidence="5" id="KW-1185">Reference proteome</keyword>
<dbReference type="PANTHER" id="PTHR12558">
    <property type="entry name" value="CELL DIVISION CYCLE 16,23,27"/>
    <property type="match status" value="1"/>
</dbReference>
<keyword evidence="1" id="KW-0802">TPR repeat</keyword>
<keyword evidence="3" id="KW-1133">Transmembrane helix</keyword>
<reference key="1">
    <citation type="submission" date="2010-11" db="EMBL/GenBank/DDBJ databases">
        <title>The complete sequence of chromosome of Isophaera pallida ATCC 43644.</title>
        <authorList>
            <consortium name="US DOE Joint Genome Institute (JGI-PGF)"/>
            <person name="Lucas S."/>
            <person name="Copeland A."/>
            <person name="Lapidus A."/>
            <person name="Bruce D."/>
            <person name="Goodwin L."/>
            <person name="Pitluck S."/>
            <person name="Kyrpides N."/>
            <person name="Mavromatis K."/>
            <person name="Pagani I."/>
            <person name="Ivanova N."/>
            <person name="Saunders E."/>
            <person name="Brettin T."/>
            <person name="Detter J.C."/>
            <person name="Han C."/>
            <person name="Tapia R."/>
            <person name="Land M."/>
            <person name="Hauser L."/>
            <person name="Markowitz V."/>
            <person name="Cheng J.-F."/>
            <person name="Hugenholtz P."/>
            <person name="Woyke T."/>
            <person name="Wu D."/>
            <person name="Eisen J.A."/>
        </authorList>
    </citation>
    <scope>NUCLEOTIDE SEQUENCE</scope>
    <source>
        <strain>ATCC 43644</strain>
    </source>
</reference>
<dbReference type="SUPFAM" id="SSF48452">
    <property type="entry name" value="TPR-like"/>
    <property type="match status" value="2"/>
</dbReference>
<dbReference type="PROSITE" id="PS50005">
    <property type="entry name" value="TPR"/>
    <property type="match status" value="3"/>
</dbReference>
<dbReference type="AlphaFoldDB" id="E8R5I1"/>
<dbReference type="PANTHER" id="PTHR12558:SF13">
    <property type="entry name" value="CELL DIVISION CYCLE PROTEIN 27 HOMOLOG"/>
    <property type="match status" value="1"/>
</dbReference>
<dbReference type="Pfam" id="PF13371">
    <property type="entry name" value="TPR_9"/>
    <property type="match status" value="1"/>
</dbReference>
<evidence type="ECO:0000313" key="5">
    <source>
        <dbReference type="Proteomes" id="UP000008631"/>
    </source>
</evidence>
<keyword evidence="3" id="KW-0812">Transmembrane</keyword>
<feature type="repeat" description="TPR" evidence="1">
    <location>
        <begin position="364"/>
        <end position="397"/>
    </location>
</feature>
<feature type="region of interest" description="Disordered" evidence="2">
    <location>
        <begin position="1"/>
        <end position="39"/>
    </location>
</feature>
<dbReference type="EMBL" id="CP002353">
    <property type="protein sequence ID" value="ADV60722.1"/>
    <property type="molecule type" value="Genomic_DNA"/>
</dbReference>
<reference evidence="4 5" key="2">
    <citation type="journal article" date="2011" name="Stand. Genomic Sci.">
        <title>Complete genome sequence of Isosphaera pallida type strain (IS1B).</title>
        <authorList>
            <consortium name="US DOE Joint Genome Institute (JGI-PGF)"/>
            <person name="Goker M."/>
            <person name="Cleland D."/>
            <person name="Saunders E."/>
            <person name="Lapidus A."/>
            <person name="Nolan M."/>
            <person name="Lucas S."/>
            <person name="Hammon N."/>
            <person name="Deshpande S."/>
            <person name="Cheng J.F."/>
            <person name="Tapia R."/>
            <person name="Han C."/>
            <person name="Goodwin L."/>
            <person name="Pitluck S."/>
            <person name="Liolios K."/>
            <person name="Pagani I."/>
            <person name="Ivanova N."/>
            <person name="Mavromatis K."/>
            <person name="Pati A."/>
            <person name="Chen A."/>
            <person name="Palaniappan K."/>
            <person name="Land M."/>
            <person name="Hauser L."/>
            <person name="Chang Y.J."/>
            <person name="Jeffries C.D."/>
            <person name="Detter J.C."/>
            <person name="Beck B."/>
            <person name="Woyke T."/>
            <person name="Bristow J."/>
            <person name="Eisen J.A."/>
            <person name="Markowitz V."/>
            <person name="Hugenholtz P."/>
            <person name="Kyrpides N.C."/>
            <person name="Klenk H.P."/>
        </authorList>
    </citation>
    <scope>NUCLEOTIDE SEQUENCE [LARGE SCALE GENOMIC DNA]</scope>
    <source>
        <strain evidence="5">ATCC 43644 / DSM 9630 / IS1B</strain>
    </source>
</reference>
<feature type="repeat" description="TPR" evidence="1">
    <location>
        <begin position="178"/>
        <end position="211"/>
    </location>
</feature>
<dbReference type="Pfam" id="PF14559">
    <property type="entry name" value="TPR_19"/>
    <property type="match status" value="1"/>
</dbReference>
<feature type="compositionally biased region" description="Basic and acidic residues" evidence="2">
    <location>
        <begin position="16"/>
        <end position="26"/>
    </location>
</feature>
<evidence type="ECO:0000313" key="4">
    <source>
        <dbReference type="EMBL" id="ADV60722.1"/>
    </source>
</evidence>
<dbReference type="Pfam" id="PF13432">
    <property type="entry name" value="TPR_16"/>
    <property type="match status" value="1"/>
</dbReference>
<dbReference type="HOGENOM" id="CLU_610811_0_0_0"/>
<keyword evidence="3" id="KW-0472">Membrane</keyword>
<dbReference type="Gene3D" id="1.25.40.10">
    <property type="entry name" value="Tetratricopeptide repeat domain"/>
    <property type="match status" value="2"/>
</dbReference>
<dbReference type="STRING" id="575540.Isop_0125"/>
<accession>E8R5I1</accession>
<evidence type="ECO:0000256" key="2">
    <source>
        <dbReference type="SAM" id="MobiDB-lite"/>
    </source>
</evidence>